<evidence type="ECO:0000256" key="1">
    <source>
        <dbReference type="ARBA" id="ARBA00004186"/>
    </source>
</evidence>
<keyword evidence="15" id="KW-1185">Reference proteome</keyword>
<keyword evidence="4" id="KW-0493">Microtubule</keyword>
<evidence type="ECO:0000256" key="5">
    <source>
        <dbReference type="ARBA" id="ARBA00022741"/>
    </source>
</evidence>
<dbReference type="InterPro" id="IPR019821">
    <property type="entry name" value="Kinesin_motor_CS"/>
</dbReference>
<evidence type="ECO:0000256" key="8">
    <source>
        <dbReference type="ARBA" id="ARBA00023175"/>
    </source>
</evidence>
<dbReference type="InterPro" id="IPR001752">
    <property type="entry name" value="Kinesin_motor_dom"/>
</dbReference>
<keyword evidence="9" id="KW-0206">Cytoskeleton</keyword>
<feature type="coiled-coil region" evidence="11">
    <location>
        <begin position="657"/>
        <end position="705"/>
    </location>
</feature>
<evidence type="ECO:0000256" key="7">
    <source>
        <dbReference type="ARBA" id="ARBA00023054"/>
    </source>
</evidence>
<feature type="coiled-coil region" evidence="11">
    <location>
        <begin position="1046"/>
        <end position="1280"/>
    </location>
</feature>
<name>A0A0L7QS20_9HYME</name>
<feature type="compositionally biased region" description="Basic residues" evidence="12">
    <location>
        <begin position="1464"/>
        <end position="1475"/>
    </location>
</feature>
<dbReference type="STRING" id="597456.A0A0L7QS20"/>
<dbReference type="GO" id="GO:0005524">
    <property type="term" value="F:ATP binding"/>
    <property type="evidence" value="ECO:0007669"/>
    <property type="project" value="UniProtKB-UniRule"/>
</dbReference>
<dbReference type="PROSITE" id="PS00411">
    <property type="entry name" value="KINESIN_MOTOR_1"/>
    <property type="match status" value="1"/>
</dbReference>
<dbReference type="OrthoDB" id="123929at2759"/>
<evidence type="ECO:0000256" key="4">
    <source>
        <dbReference type="ARBA" id="ARBA00022701"/>
    </source>
</evidence>
<sequence length="1509" mass="174645">MDNTLDSIRPSYNINPEEMSYLFGRDPSILAYGQRPCVSKDAKKNLISVYEVEDCTSIEESGSLNSELQDLQTVKVYLRMKPFPKKLKLTQEQQDAYQVINLTTLYTKLPALDNNTSCLKRSNSTDIVCRKFTFTKTFGPETTQLDLFEQAVKQQMIDFLGGQNSTIMTYGTTNSGKSYTLQGTTTSPGIIPRGLEFVFSNITPKSTPSYKPMNHCDVVTLDPLERAQELEIKTKLLTFASVDKSQYINAYKEMQKLLQEESPIRPSQCIGAHYSVWVSFAEIYNEIVYDLLSNECQKKRTALKLATDNQGRAFIKGLKTVCVNSGSEAYQVLMAGQYNLKVAATALNARSSRSHCIFTIKLLKYYIENDPNSVEVSTFAFCDLAGSERLKKTLNIGDRLKEAQNINTSLLVLGRCLKTIHEGQLSKQKIEHIGPFRESKLTRLFQKALSGKEHIALIVNINPLPNLYIETQSVLNFSAIAKKIVIEKEKVHKKNKSRFSQIVTQSIKTVTDWDVAELESGEWLSTVDDNGISHYQEMENYGELMSENKKLKQEIAILKSSALTRDLQIRQEMADTYTAMMKELETEWKNRIKDVEEQQEDVLQWSVKQVEDFYKEKLNQVSSCKRRRSSLSTSNLQDNSRNTEKLEIENSCLTSKIVLLKSTVKELKEANQTLTIEKNKTTFELGLTKEDLKNVKNLLNAAQQDVCSDEETKHYVEELLFNIFNKLKVFLNEAKEEYIAITTDVREKEYVIKEQEEELFEKQETIEDLEEDLAHINICLTEKIKAVEILEEKLENQTKKMLDNDNKLQNMQEQINKLENEKLLMLDELELIKKTAVAGNSIIKDLKHKNDECEISCDFLKEEEEEEEDKKCVIKEKLSFDPKVEIIIEDSSENDQEIDTGRGQLETHMKEKIIAIEAENSALREKLVRSTTEIQSLKDELESTKVKVKDISEQISNLKISNIQSKVENDENKEHKVAVETIEIGCQAHIESDEHSVDASKNDVLNKSSQTIQSLTIEKINQTSFIEDTDEHDITLDKLAKLTVKYDDIKTEYKKKYLMLEEVEKEVLILRQRIEKLSEENDTNKVDIEEYKQSIVLLQKELFIIKEEKKEIEETLKSTDNIKVSMEIQISDYEQRLNEAEQQLSITKNDYQQCVEKLNTLQAGFDTYVSKCKNEHEEIITNLQKDLSSALEKCNIKSQCLDVHTTKIMELEHNLEGITELQQKIDELNRNLKTCQTEKDTLQKLFDENNDRLLDLEDRLESTEENEREKDAEIITLQKELKDMIQRSEYDDRSDKLMEIEMKNTIKKLTTMKEMLTQKEEYIEHLEERIKQNEQNAKILELLQESSQERQAENERLRALNEELKNGLMEKDREMETFMRNRDEMVAKYESLVKCQQEALEKQKRELPKNYSKQTEYCENTSEDEVALKERRTRRAPRKYSPSSSSKQDEISVVELSSSDSKRGRVKNSNRKKKLFISQDESFQDIEPVESTVTITPSQTRSLRSRRKL</sequence>
<dbReference type="PANTHER" id="PTHR47970:SF29">
    <property type="entry name" value="KINESIN FAMILY MEMBER 20B"/>
    <property type="match status" value="1"/>
</dbReference>
<keyword evidence="3" id="KW-0597">Phosphoprotein</keyword>
<dbReference type="GO" id="GO:0005876">
    <property type="term" value="C:spindle microtubule"/>
    <property type="evidence" value="ECO:0007669"/>
    <property type="project" value="TreeGrafter"/>
</dbReference>
<dbReference type="Gene3D" id="3.40.850.10">
    <property type="entry name" value="Kinesin motor domain"/>
    <property type="match status" value="1"/>
</dbReference>
<evidence type="ECO:0000256" key="12">
    <source>
        <dbReference type="SAM" id="MobiDB-lite"/>
    </source>
</evidence>
<dbReference type="SMART" id="SM00129">
    <property type="entry name" value="KISc"/>
    <property type="match status" value="1"/>
</dbReference>
<comment type="subcellular location">
    <subcellularLocation>
        <location evidence="1">Cytoplasm</location>
        <location evidence="1">Cytoskeleton</location>
        <location evidence="1">Spindle</location>
    </subcellularLocation>
</comment>
<evidence type="ECO:0000259" key="13">
    <source>
        <dbReference type="PROSITE" id="PS50067"/>
    </source>
</evidence>
<gene>
    <name evidence="14" type="ORF">WH47_06130</name>
</gene>
<evidence type="ECO:0000256" key="11">
    <source>
        <dbReference type="SAM" id="Coils"/>
    </source>
</evidence>
<keyword evidence="8 10" id="KW-0505">Motor protein</keyword>
<dbReference type="GO" id="GO:0007018">
    <property type="term" value="P:microtubule-based movement"/>
    <property type="evidence" value="ECO:0007669"/>
    <property type="project" value="InterPro"/>
</dbReference>
<dbReference type="GO" id="GO:0008017">
    <property type="term" value="F:microtubule binding"/>
    <property type="evidence" value="ECO:0007669"/>
    <property type="project" value="InterPro"/>
</dbReference>
<evidence type="ECO:0000256" key="6">
    <source>
        <dbReference type="ARBA" id="ARBA00022840"/>
    </source>
</evidence>
<organism evidence="14 15">
    <name type="scientific">Habropoda laboriosa</name>
    <dbReference type="NCBI Taxonomy" id="597456"/>
    <lineage>
        <taxon>Eukaryota</taxon>
        <taxon>Metazoa</taxon>
        <taxon>Ecdysozoa</taxon>
        <taxon>Arthropoda</taxon>
        <taxon>Hexapoda</taxon>
        <taxon>Insecta</taxon>
        <taxon>Pterygota</taxon>
        <taxon>Neoptera</taxon>
        <taxon>Endopterygota</taxon>
        <taxon>Hymenoptera</taxon>
        <taxon>Apocrita</taxon>
        <taxon>Aculeata</taxon>
        <taxon>Apoidea</taxon>
        <taxon>Anthophila</taxon>
        <taxon>Apidae</taxon>
        <taxon>Habropoda</taxon>
    </lineage>
</organism>
<dbReference type="InterPro" id="IPR027417">
    <property type="entry name" value="P-loop_NTPase"/>
</dbReference>
<evidence type="ECO:0000256" key="2">
    <source>
        <dbReference type="ARBA" id="ARBA00022490"/>
    </source>
</evidence>
<feature type="region of interest" description="Disordered" evidence="12">
    <location>
        <begin position="1429"/>
        <end position="1509"/>
    </location>
</feature>
<feature type="compositionally biased region" description="Polar residues" evidence="12">
    <location>
        <begin position="1491"/>
        <end position="1502"/>
    </location>
</feature>
<dbReference type="GO" id="GO:0072686">
    <property type="term" value="C:mitotic spindle"/>
    <property type="evidence" value="ECO:0007669"/>
    <property type="project" value="TreeGrafter"/>
</dbReference>
<feature type="domain" description="Kinesin motor" evidence="13">
    <location>
        <begin position="73"/>
        <end position="484"/>
    </location>
</feature>
<evidence type="ECO:0000313" key="14">
    <source>
        <dbReference type="EMBL" id="KOC61306.1"/>
    </source>
</evidence>
<dbReference type="Pfam" id="PF00225">
    <property type="entry name" value="Kinesin"/>
    <property type="match status" value="1"/>
</dbReference>
<dbReference type="GO" id="GO:0005634">
    <property type="term" value="C:nucleus"/>
    <property type="evidence" value="ECO:0007669"/>
    <property type="project" value="TreeGrafter"/>
</dbReference>
<dbReference type="EMBL" id="KQ414775">
    <property type="protein sequence ID" value="KOC61306.1"/>
    <property type="molecule type" value="Genomic_DNA"/>
</dbReference>
<dbReference type="GO" id="GO:0090307">
    <property type="term" value="P:mitotic spindle assembly"/>
    <property type="evidence" value="ECO:0007669"/>
    <property type="project" value="TreeGrafter"/>
</dbReference>
<keyword evidence="6 10" id="KW-0067">ATP-binding</keyword>
<dbReference type="SUPFAM" id="SSF52540">
    <property type="entry name" value="P-loop containing nucleoside triphosphate hydrolases"/>
    <property type="match status" value="1"/>
</dbReference>
<dbReference type="PROSITE" id="PS50067">
    <property type="entry name" value="KINESIN_MOTOR_2"/>
    <property type="match status" value="1"/>
</dbReference>
<reference evidence="14 15" key="1">
    <citation type="submission" date="2015-07" db="EMBL/GenBank/DDBJ databases">
        <title>The genome of Habropoda laboriosa.</title>
        <authorList>
            <person name="Pan H."/>
            <person name="Kapheim K."/>
        </authorList>
    </citation>
    <scope>NUCLEOTIDE SEQUENCE [LARGE SCALE GENOMIC DNA]</scope>
    <source>
        <strain evidence="14">0110345459</strain>
    </source>
</reference>
<feature type="binding site" evidence="10">
    <location>
        <begin position="171"/>
        <end position="178"/>
    </location>
    <ligand>
        <name>ATP</name>
        <dbReference type="ChEBI" id="CHEBI:30616"/>
    </ligand>
</feature>
<dbReference type="GO" id="GO:0008574">
    <property type="term" value="F:plus-end-directed microtubule motor activity"/>
    <property type="evidence" value="ECO:0007669"/>
    <property type="project" value="TreeGrafter"/>
</dbReference>
<dbReference type="GO" id="GO:0051231">
    <property type="term" value="P:spindle elongation"/>
    <property type="evidence" value="ECO:0007669"/>
    <property type="project" value="TreeGrafter"/>
</dbReference>
<keyword evidence="5 10" id="KW-0547">Nucleotide-binding</keyword>
<comment type="similarity">
    <text evidence="10">Belongs to the TRAFAC class myosin-kinesin ATPase superfamily. Kinesin family.</text>
</comment>
<dbReference type="PRINTS" id="PR00380">
    <property type="entry name" value="KINESINHEAVY"/>
</dbReference>
<accession>A0A0L7QS20</accession>
<dbReference type="InterPro" id="IPR047149">
    <property type="entry name" value="KIF11-like"/>
</dbReference>
<keyword evidence="7 11" id="KW-0175">Coiled coil</keyword>
<feature type="coiled-coil region" evidence="11">
    <location>
        <begin position="920"/>
        <end position="954"/>
    </location>
</feature>
<protein>
    <submittedName>
        <fullName evidence="14">Kinesin-like protein KIF20A</fullName>
    </submittedName>
</protein>
<dbReference type="InterPro" id="IPR036961">
    <property type="entry name" value="Kinesin_motor_dom_sf"/>
</dbReference>
<feature type="coiled-coil region" evidence="11">
    <location>
        <begin position="752"/>
        <end position="870"/>
    </location>
</feature>
<proteinExistence type="inferred from homology"/>
<feature type="coiled-coil region" evidence="11">
    <location>
        <begin position="1309"/>
        <end position="1406"/>
    </location>
</feature>
<dbReference type="Proteomes" id="UP000053825">
    <property type="component" value="Unassembled WGS sequence"/>
</dbReference>
<evidence type="ECO:0000313" key="15">
    <source>
        <dbReference type="Proteomes" id="UP000053825"/>
    </source>
</evidence>
<dbReference type="PANTHER" id="PTHR47970">
    <property type="entry name" value="KINESIN-LIKE PROTEIN KIF11"/>
    <property type="match status" value="1"/>
</dbReference>
<evidence type="ECO:0000256" key="3">
    <source>
        <dbReference type="ARBA" id="ARBA00022553"/>
    </source>
</evidence>
<evidence type="ECO:0000256" key="10">
    <source>
        <dbReference type="PROSITE-ProRule" id="PRU00283"/>
    </source>
</evidence>
<keyword evidence="2" id="KW-0963">Cytoplasm</keyword>
<evidence type="ECO:0000256" key="9">
    <source>
        <dbReference type="ARBA" id="ARBA00023212"/>
    </source>
</evidence>